<dbReference type="Proteomes" id="UP001140949">
    <property type="component" value="Unassembled WGS sequence"/>
</dbReference>
<evidence type="ECO:0000313" key="3">
    <source>
        <dbReference type="Proteomes" id="UP001140949"/>
    </source>
</evidence>
<evidence type="ECO:0000313" key="2">
    <source>
        <dbReference type="EMBL" id="KAJ6828444.1"/>
    </source>
</evidence>
<dbReference type="EMBL" id="JANAVB010021999">
    <property type="protein sequence ID" value="KAJ6824567.1"/>
    <property type="molecule type" value="Genomic_DNA"/>
</dbReference>
<reference evidence="2" key="1">
    <citation type="journal article" date="2023" name="GigaByte">
        <title>Genome assembly of the bearded iris, Iris pallida Lam.</title>
        <authorList>
            <person name="Bruccoleri R.E."/>
            <person name="Oakeley E.J."/>
            <person name="Faust A.M.E."/>
            <person name="Altorfer M."/>
            <person name="Dessus-Babus S."/>
            <person name="Burckhardt D."/>
            <person name="Oertli M."/>
            <person name="Naumann U."/>
            <person name="Petersen F."/>
            <person name="Wong J."/>
        </authorList>
    </citation>
    <scope>NUCLEOTIDE SEQUENCE</scope>
    <source>
        <strain evidence="2">GSM-AAB239-AS_SAM_17_03QT</strain>
    </source>
</reference>
<reference evidence="2" key="2">
    <citation type="submission" date="2023-04" db="EMBL/GenBank/DDBJ databases">
        <authorList>
            <person name="Bruccoleri R.E."/>
            <person name="Oakeley E.J."/>
            <person name="Faust A.-M."/>
            <person name="Dessus-Babus S."/>
            <person name="Altorfer M."/>
            <person name="Burckhardt D."/>
            <person name="Oertli M."/>
            <person name="Naumann U."/>
            <person name="Petersen F."/>
            <person name="Wong J."/>
        </authorList>
    </citation>
    <scope>NUCLEOTIDE SEQUENCE</scope>
    <source>
        <strain evidence="2">GSM-AAB239-AS_SAM_17_03QT</strain>
        <tissue evidence="2">Leaf</tissue>
    </source>
</reference>
<name>A0AAX6GIB3_IRIPA</name>
<proteinExistence type="predicted"/>
<dbReference type="EMBL" id="JANAVB010019285">
    <property type="protein sequence ID" value="KAJ6828444.1"/>
    <property type="molecule type" value="Genomic_DNA"/>
</dbReference>
<sequence length="50" mass="5853">MELPSRIRLYHTRMYIRENSSSLFSCSRLLESSHISTMYFDTGPVSSFMS</sequence>
<protein>
    <submittedName>
        <fullName evidence="2">Uncharacterized protein</fullName>
    </submittedName>
</protein>
<keyword evidence="3" id="KW-1185">Reference proteome</keyword>
<gene>
    <name evidence="2" type="ORF">M6B38_363320</name>
    <name evidence="1" type="ORF">M6B38_382175</name>
</gene>
<comment type="caution">
    <text evidence="2">The sequence shown here is derived from an EMBL/GenBank/DDBJ whole genome shotgun (WGS) entry which is preliminary data.</text>
</comment>
<accession>A0AAX6GIB3</accession>
<evidence type="ECO:0000313" key="1">
    <source>
        <dbReference type="EMBL" id="KAJ6824567.1"/>
    </source>
</evidence>
<dbReference type="AlphaFoldDB" id="A0AAX6GIB3"/>
<organism evidence="2 3">
    <name type="scientific">Iris pallida</name>
    <name type="common">Sweet iris</name>
    <dbReference type="NCBI Taxonomy" id="29817"/>
    <lineage>
        <taxon>Eukaryota</taxon>
        <taxon>Viridiplantae</taxon>
        <taxon>Streptophyta</taxon>
        <taxon>Embryophyta</taxon>
        <taxon>Tracheophyta</taxon>
        <taxon>Spermatophyta</taxon>
        <taxon>Magnoliopsida</taxon>
        <taxon>Liliopsida</taxon>
        <taxon>Asparagales</taxon>
        <taxon>Iridaceae</taxon>
        <taxon>Iridoideae</taxon>
        <taxon>Irideae</taxon>
        <taxon>Iris</taxon>
    </lineage>
</organism>